<comment type="caution">
    <text evidence="4">The sequence shown here is derived from an EMBL/GenBank/DDBJ whole genome shotgun (WGS) entry which is preliminary data.</text>
</comment>
<name>A0A9N7YR65_PLEPL</name>
<protein>
    <recommendedName>
        <fullName evidence="6">Trans-Golgi network integral membrane protein 2</fullName>
    </recommendedName>
</protein>
<dbReference type="PANTHER" id="PTHR16502:SF0">
    <property type="entry name" value="KERATINOCYTE-ASSOCIATED TRANSMEMBRANE PROTEIN 2"/>
    <property type="match status" value="1"/>
</dbReference>
<keyword evidence="5" id="KW-1185">Reference proteome</keyword>
<evidence type="ECO:0000256" key="3">
    <source>
        <dbReference type="SAM" id="SignalP"/>
    </source>
</evidence>
<keyword evidence="2" id="KW-0812">Transmembrane</keyword>
<organism evidence="4 5">
    <name type="scientific">Pleuronectes platessa</name>
    <name type="common">European plaice</name>
    <dbReference type="NCBI Taxonomy" id="8262"/>
    <lineage>
        <taxon>Eukaryota</taxon>
        <taxon>Metazoa</taxon>
        <taxon>Chordata</taxon>
        <taxon>Craniata</taxon>
        <taxon>Vertebrata</taxon>
        <taxon>Euteleostomi</taxon>
        <taxon>Actinopterygii</taxon>
        <taxon>Neopterygii</taxon>
        <taxon>Teleostei</taxon>
        <taxon>Neoteleostei</taxon>
        <taxon>Acanthomorphata</taxon>
        <taxon>Carangaria</taxon>
        <taxon>Pleuronectiformes</taxon>
        <taxon>Pleuronectoidei</taxon>
        <taxon>Pleuronectidae</taxon>
        <taxon>Pleuronectes</taxon>
    </lineage>
</organism>
<reference evidence="4" key="1">
    <citation type="submission" date="2020-03" db="EMBL/GenBank/DDBJ databases">
        <authorList>
            <person name="Weist P."/>
        </authorList>
    </citation>
    <scope>NUCLEOTIDE SEQUENCE</scope>
</reference>
<feature type="compositionally biased region" description="Basic and acidic residues" evidence="1">
    <location>
        <begin position="135"/>
        <end position="184"/>
    </location>
</feature>
<evidence type="ECO:0000256" key="2">
    <source>
        <dbReference type="SAM" id="Phobius"/>
    </source>
</evidence>
<keyword evidence="2" id="KW-0472">Membrane</keyword>
<evidence type="ECO:0000313" key="4">
    <source>
        <dbReference type="EMBL" id="CAB1441343.1"/>
    </source>
</evidence>
<evidence type="ECO:0000313" key="5">
    <source>
        <dbReference type="Proteomes" id="UP001153269"/>
    </source>
</evidence>
<feature type="region of interest" description="Disordered" evidence="1">
    <location>
        <begin position="37"/>
        <end position="200"/>
    </location>
</feature>
<accession>A0A9N7YR65</accession>
<dbReference type="PANTHER" id="PTHR16502">
    <property type="entry name" value="KERATINOCYTE-ASSOCIATED TRANSMEMBRANE PROTEIN 2"/>
    <property type="match status" value="1"/>
</dbReference>
<gene>
    <name evidence="4" type="ORF">PLEPLA_LOCUS29119</name>
</gene>
<sequence>MKTLFLLLTISLCFCSVSEAQAQEVVVPASKKIEQIPPVQANSTGNLAKAGKPEERSENKSQALTKIPDDVTKKNLSDTTTKSLDSDGPTTTVQKQVPVLTKHTEMVEQKPDVKKKDSTEEKPEVKVAESNPGEGTEKITDEEATDKKTEVKAAERNPGEETEKITDDEATHKKPQDEIKKEGPDGEEDGNDGKTKDRLQLNLPGMGEETESSHFFAYLVSTAVLVAVLYITYHNKRKIIAFLLEGKKSRSTRRHNSTEYHKLEQEL</sequence>
<dbReference type="InterPro" id="IPR037645">
    <property type="entry name" value="KCT2"/>
</dbReference>
<evidence type="ECO:0000256" key="1">
    <source>
        <dbReference type="SAM" id="MobiDB-lite"/>
    </source>
</evidence>
<keyword evidence="3" id="KW-0732">Signal</keyword>
<dbReference type="Proteomes" id="UP001153269">
    <property type="component" value="Unassembled WGS sequence"/>
</dbReference>
<dbReference type="EMBL" id="CADEAL010002624">
    <property type="protein sequence ID" value="CAB1441343.1"/>
    <property type="molecule type" value="Genomic_DNA"/>
</dbReference>
<proteinExistence type="predicted"/>
<feature type="compositionally biased region" description="Polar residues" evidence="1">
    <location>
        <begin position="77"/>
        <end position="95"/>
    </location>
</feature>
<dbReference type="AlphaFoldDB" id="A0A9N7YR65"/>
<feature type="signal peptide" evidence="3">
    <location>
        <begin position="1"/>
        <end position="22"/>
    </location>
</feature>
<feature type="compositionally biased region" description="Basic and acidic residues" evidence="1">
    <location>
        <begin position="102"/>
        <end position="127"/>
    </location>
</feature>
<feature type="compositionally biased region" description="Basic and acidic residues" evidence="1">
    <location>
        <begin position="67"/>
        <end position="76"/>
    </location>
</feature>
<evidence type="ECO:0008006" key="6">
    <source>
        <dbReference type="Google" id="ProtNLM"/>
    </source>
</evidence>
<keyword evidence="2" id="KW-1133">Transmembrane helix</keyword>
<feature type="chain" id="PRO_5040494874" description="Trans-Golgi network integral membrane protein 2" evidence="3">
    <location>
        <begin position="23"/>
        <end position="267"/>
    </location>
</feature>
<feature type="transmembrane region" description="Helical" evidence="2">
    <location>
        <begin position="215"/>
        <end position="233"/>
    </location>
</feature>
<dbReference type="Pfam" id="PF17818">
    <property type="entry name" value="KCT2"/>
    <property type="match status" value="1"/>
</dbReference>